<organism evidence="2 3">
    <name type="scientific">Nephila pilipes</name>
    <name type="common">Giant wood spider</name>
    <name type="synonym">Nephila maculata</name>
    <dbReference type="NCBI Taxonomy" id="299642"/>
    <lineage>
        <taxon>Eukaryota</taxon>
        <taxon>Metazoa</taxon>
        <taxon>Ecdysozoa</taxon>
        <taxon>Arthropoda</taxon>
        <taxon>Chelicerata</taxon>
        <taxon>Arachnida</taxon>
        <taxon>Araneae</taxon>
        <taxon>Araneomorphae</taxon>
        <taxon>Entelegynae</taxon>
        <taxon>Araneoidea</taxon>
        <taxon>Nephilidae</taxon>
        <taxon>Nephila</taxon>
    </lineage>
</organism>
<evidence type="ECO:0000313" key="3">
    <source>
        <dbReference type="Proteomes" id="UP000887013"/>
    </source>
</evidence>
<evidence type="ECO:0000256" key="1">
    <source>
        <dbReference type="SAM" id="MobiDB-lite"/>
    </source>
</evidence>
<sequence length="92" mass="10520">MFEPVDKREIHYKTTRLRTPSTDQSSGRPSHHKTKRTHCANCLISSIHTQAASLLCVSWSVRTIARRLAKGHFPSLLLLRVLPMIPTHQRLP</sequence>
<accession>A0A8X6MTP0</accession>
<dbReference type="EMBL" id="BMAW01002265">
    <property type="protein sequence ID" value="GFS77720.1"/>
    <property type="molecule type" value="Genomic_DNA"/>
</dbReference>
<gene>
    <name evidence="2" type="ORF">NPIL_227271</name>
</gene>
<comment type="caution">
    <text evidence="2">The sequence shown here is derived from an EMBL/GenBank/DDBJ whole genome shotgun (WGS) entry which is preliminary data.</text>
</comment>
<name>A0A8X6MTP0_NEPPI</name>
<feature type="region of interest" description="Disordered" evidence="1">
    <location>
        <begin position="1"/>
        <end position="35"/>
    </location>
</feature>
<evidence type="ECO:0000313" key="2">
    <source>
        <dbReference type="EMBL" id="GFS77720.1"/>
    </source>
</evidence>
<dbReference type="AlphaFoldDB" id="A0A8X6MTP0"/>
<keyword evidence="3" id="KW-1185">Reference proteome</keyword>
<proteinExistence type="predicted"/>
<feature type="compositionally biased region" description="Polar residues" evidence="1">
    <location>
        <begin position="17"/>
        <end position="28"/>
    </location>
</feature>
<feature type="compositionally biased region" description="Basic and acidic residues" evidence="1">
    <location>
        <begin position="1"/>
        <end position="12"/>
    </location>
</feature>
<reference evidence="2" key="1">
    <citation type="submission" date="2020-08" db="EMBL/GenBank/DDBJ databases">
        <title>Multicomponent nature underlies the extraordinary mechanical properties of spider dragline silk.</title>
        <authorList>
            <person name="Kono N."/>
            <person name="Nakamura H."/>
            <person name="Mori M."/>
            <person name="Yoshida Y."/>
            <person name="Ohtoshi R."/>
            <person name="Malay A.D."/>
            <person name="Moran D.A.P."/>
            <person name="Tomita M."/>
            <person name="Numata K."/>
            <person name="Arakawa K."/>
        </authorList>
    </citation>
    <scope>NUCLEOTIDE SEQUENCE</scope>
</reference>
<dbReference type="Proteomes" id="UP000887013">
    <property type="component" value="Unassembled WGS sequence"/>
</dbReference>
<protein>
    <submittedName>
        <fullName evidence="2">Uncharacterized protein</fullName>
    </submittedName>
</protein>